<feature type="binding site" evidence="4">
    <location>
        <position position="65"/>
    </location>
    <ligand>
        <name>substrate</name>
    </ligand>
</feature>
<dbReference type="PIRSF" id="PIRSF015582">
    <property type="entry name" value="Cit_lyase_B"/>
    <property type="match status" value="1"/>
</dbReference>
<dbReference type="AlphaFoldDB" id="A0A9X4BL52"/>
<feature type="binding site" evidence="4">
    <location>
        <position position="127"/>
    </location>
    <ligand>
        <name>substrate</name>
    </ligand>
</feature>
<dbReference type="Proteomes" id="UP001139971">
    <property type="component" value="Unassembled WGS sequence"/>
</dbReference>
<dbReference type="PANTHER" id="PTHR32308">
    <property type="entry name" value="LYASE BETA SUBUNIT, PUTATIVE (AFU_ORTHOLOGUE AFUA_4G13030)-RELATED"/>
    <property type="match status" value="1"/>
</dbReference>
<comment type="cofactor">
    <cofactor evidence="1">
        <name>Mg(2+)</name>
        <dbReference type="ChEBI" id="CHEBI:18420"/>
    </cofactor>
</comment>
<feature type="domain" description="HpcH/HpaI aldolase/citrate lyase" evidence="6">
    <location>
        <begin position="2"/>
        <end position="221"/>
    </location>
</feature>
<dbReference type="GO" id="GO:0016829">
    <property type="term" value="F:lyase activity"/>
    <property type="evidence" value="ECO:0007669"/>
    <property type="project" value="UniProtKB-KW"/>
</dbReference>
<dbReference type="InterPro" id="IPR005000">
    <property type="entry name" value="Aldolase/citrate-lyase_domain"/>
</dbReference>
<dbReference type="GO" id="GO:0000287">
    <property type="term" value="F:magnesium ion binding"/>
    <property type="evidence" value="ECO:0007669"/>
    <property type="project" value="TreeGrafter"/>
</dbReference>
<name>A0A9X4BL52_9GAMM</name>
<evidence type="ECO:0000256" key="1">
    <source>
        <dbReference type="ARBA" id="ARBA00001946"/>
    </source>
</evidence>
<keyword evidence="8" id="KW-1185">Reference proteome</keyword>
<evidence type="ECO:0000313" key="8">
    <source>
        <dbReference type="Proteomes" id="UP001139971"/>
    </source>
</evidence>
<proteinExistence type="predicted"/>
<dbReference type="RefSeq" id="WP_263540797.1">
    <property type="nucleotide sequence ID" value="NZ_JAOVZO020000019.1"/>
</dbReference>
<evidence type="ECO:0000313" key="7">
    <source>
        <dbReference type="EMBL" id="MDC8014967.1"/>
    </source>
</evidence>
<dbReference type="EMBL" id="JAOVZO020000019">
    <property type="protein sequence ID" value="MDC8014967.1"/>
    <property type="molecule type" value="Genomic_DNA"/>
</dbReference>
<dbReference type="SUPFAM" id="SSF51621">
    <property type="entry name" value="Phosphoenolpyruvate/pyruvate domain"/>
    <property type="match status" value="1"/>
</dbReference>
<keyword evidence="3 5" id="KW-0460">Magnesium</keyword>
<gene>
    <name evidence="7" type="ORF">OD750_020680</name>
</gene>
<evidence type="ECO:0000256" key="4">
    <source>
        <dbReference type="PIRSR" id="PIRSR015582-1"/>
    </source>
</evidence>
<dbReference type="Pfam" id="PF03328">
    <property type="entry name" value="HpcH_HpaI"/>
    <property type="match status" value="1"/>
</dbReference>
<evidence type="ECO:0000256" key="3">
    <source>
        <dbReference type="ARBA" id="ARBA00022842"/>
    </source>
</evidence>
<keyword evidence="7" id="KW-0456">Lyase</keyword>
<evidence type="ECO:0000259" key="6">
    <source>
        <dbReference type="Pfam" id="PF03328"/>
    </source>
</evidence>
<accession>A0A9X4BL52</accession>
<dbReference type="Gene3D" id="3.20.20.60">
    <property type="entry name" value="Phosphoenolpyruvate-binding domains"/>
    <property type="match status" value="1"/>
</dbReference>
<dbReference type="InterPro" id="IPR011206">
    <property type="entry name" value="Citrate_lyase_beta/mcl1/mcl2"/>
</dbReference>
<feature type="binding site" evidence="5">
    <location>
        <position position="154"/>
    </location>
    <ligand>
        <name>Mg(2+)</name>
        <dbReference type="ChEBI" id="CHEBI:18420"/>
    </ligand>
</feature>
<evidence type="ECO:0000256" key="5">
    <source>
        <dbReference type="PIRSR" id="PIRSR015582-2"/>
    </source>
</evidence>
<dbReference type="PANTHER" id="PTHR32308:SF0">
    <property type="entry name" value="HPCH_HPAI ALDOLASE_CITRATE LYASE DOMAIN-CONTAINING PROTEIN"/>
    <property type="match status" value="1"/>
</dbReference>
<dbReference type="InterPro" id="IPR015813">
    <property type="entry name" value="Pyrv/PenolPyrv_kinase-like_dom"/>
</dbReference>
<dbReference type="GO" id="GO:0006107">
    <property type="term" value="P:oxaloacetate metabolic process"/>
    <property type="evidence" value="ECO:0007669"/>
    <property type="project" value="TreeGrafter"/>
</dbReference>
<organism evidence="7 8">
    <name type="scientific">Tahibacter soli</name>
    <dbReference type="NCBI Taxonomy" id="2983605"/>
    <lineage>
        <taxon>Bacteria</taxon>
        <taxon>Pseudomonadati</taxon>
        <taxon>Pseudomonadota</taxon>
        <taxon>Gammaproteobacteria</taxon>
        <taxon>Lysobacterales</taxon>
        <taxon>Rhodanobacteraceae</taxon>
        <taxon>Tahibacter</taxon>
    </lineage>
</organism>
<comment type="caution">
    <text evidence="7">The sequence shown here is derived from an EMBL/GenBank/DDBJ whole genome shotgun (WGS) entry which is preliminary data.</text>
</comment>
<dbReference type="InterPro" id="IPR040442">
    <property type="entry name" value="Pyrv_kinase-like_dom_sf"/>
</dbReference>
<evidence type="ECO:0000256" key="2">
    <source>
        <dbReference type="ARBA" id="ARBA00022723"/>
    </source>
</evidence>
<feature type="binding site" evidence="5">
    <location>
        <position position="127"/>
    </location>
    <ligand>
        <name>Mg(2+)</name>
        <dbReference type="ChEBI" id="CHEBI:18420"/>
    </ligand>
</feature>
<sequence length="289" mass="30391">MRSKLFVPGTRPELFGKALAGAADAVSFDLEDAVPEDRKDQARADVAAFVRTDAARAAAKLLIVRINALDTPHFERDVDALAGAGLGLLNLPKTEYVEDVRAAVAALERAETAHGVTTPVRLLVNIETPRGLRDAAAIASAHPRVAGLQLGLADLFEPHGIARRDAANVHAALFAMRLAAAQAGVFAVDAAYADIHDEEGFRAEAAMAHRLGYVGKSCIHPRQVALANAAFRPGDDEIEAARRIVASAGDALSRGIGAFVVDGRMIDLPFLKRAQALVASVDGAQGSSR</sequence>
<protein>
    <submittedName>
        <fullName evidence="7">CoA ester lyase</fullName>
    </submittedName>
</protein>
<keyword evidence="2 5" id="KW-0479">Metal-binding</keyword>
<reference evidence="7" key="1">
    <citation type="submission" date="2023-02" db="EMBL/GenBank/DDBJ databases">
        <title>Tahibacter soli sp. nov. isolated from soil.</title>
        <authorList>
            <person name="Baek J.H."/>
            <person name="Lee J.K."/>
            <person name="Choi D.G."/>
            <person name="Jeon C.O."/>
        </authorList>
    </citation>
    <scope>NUCLEOTIDE SEQUENCE</scope>
    <source>
        <strain evidence="7">BL</strain>
    </source>
</reference>